<evidence type="ECO:0000256" key="3">
    <source>
        <dbReference type="SAM" id="MobiDB-lite"/>
    </source>
</evidence>
<feature type="region of interest" description="Disordered" evidence="3">
    <location>
        <begin position="460"/>
        <end position="479"/>
    </location>
</feature>
<dbReference type="AlphaFoldDB" id="A0A7S3GFT1"/>
<feature type="compositionally biased region" description="Basic and acidic residues" evidence="3">
    <location>
        <begin position="464"/>
        <end position="478"/>
    </location>
</feature>
<feature type="compositionally biased region" description="Basic and acidic residues" evidence="3">
    <location>
        <begin position="179"/>
        <end position="196"/>
    </location>
</feature>
<dbReference type="EMBL" id="HBIB01041721">
    <property type="protein sequence ID" value="CAE0264965.1"/>
    <property type="molecule type" value="Transcribed_RNA"/>
</dbReference>
<dbReference type="Gene3D" id="1.25.70.10">
    <property type="entry name" value="Transcription termination factor 3, mitochondrial"/>
    <property type="match status" value="1"/>
</dbReference>
<dbReference type="PANTHER" id="PTHR13068:SF112">
    <property type="entry name" value="TRANSCRIPTION TERMINATION FACTOR 3, MITOCHONDRIAL"/>
    <property type="match status" value="1"/>
</dbReference>
<reference evidence="4" key="1">
    <citation type="submission" date="2021-01" db="EMBL/GenBank/DDBJ databases">
        <authorList>
            <person name="Corre E."/>
            <person name="Pelletier E."/>
            <person name="Niang G."/>
            <person name="Scheremetjew M."/>
            <person name="Finn R."/>
            <person name="Kale V."/>
            <person name="Holt S."/>
            <person name="Cochrane G."/>
            <person name="Meng A."/>
            <person name="Brown T."/>
            <person name="Cohen L."/>
        </authorList>
    </citation>
    <scope>NUCLEOTIDE SEQUENCE</scope>
    <source>
        <strain evidence="4">NIES-2562</strain>
    </source>
</reference>
<sequence>MRKGGVYLRSLMIGLGKRGRQVGGFRYSPLVGSMQTTSSVHLPSRLPLFAMGDAVRRCFSSFGSVLMKGEQGEGGGGNEVVDRVLTTEERVCILQYLFGVERERAEDAVKAADRKLLQEASPFPFSPPRSLSSPSDAGPISYILPINTPMTTILRDIGMDGRGLFRLLQADARVIADEMRSDEERDGGGEKVGKEEMEGEGVSAGGEKKDKKKAKTKSQGSIIKKKRGRRKKGEEHAAFVVSVEEVFTSHQLLFIEGIKNLVSNTPLSVFDICKVMERDPSPFMPRHIPSHLPSLSAIEQVCQQVCEEERERKSRREECEKLGEVELEADRRKRRQQAGIRAGAPFQLITAGCSAEGERLSHAYTQVVNSHPLLLLVGGDSHPSIRTLKQALASHLDVREEDVVRMMLLSPTLLHLTPAGVSNRLALLRSMLRLGEMKTATTPLHDDDISVCSGVASGAPPFETEVKEEREREKKGRESVVSMSVNERVAAPLCDLLLADPSLLYRKREEIALGTKSLAILGFTKSEIKTMVCSYPSLLYTQRYKMRNKIRILKDRGRFSSVEVRRLLVEEPWLLGDELSEAKLSFACMYMLTKMRGYEKRDVLRHPIFFSLPLHDRVIPRHAYAVEKGARPPFPLLLLASDVAFASYFKSPLHDFIAFKKTYRFDRTSMSKRAYMPSRTTMKVAVRKKLRRERERERAEKAAKRKW</sequence>
<keyword evidence="2" id="KW-0809">Transit peptide</keyword>
<accession>A0A7S3GFT1</accession>
<evidence type="ECO:0000256" key="1">
    <source>
        <dbReference type="ARBA" id="ARBA00007692"/>
    </source>
</evidence>
<feature type="region of interest" description="Disordered" evidence="3">
    <location>
        <begin position="179"/>
        <end position="230"/>
    </location>
</feature>
<proteinExistence type="inferred from homology"/>
<protein>
    <submittedName>
        <fullName evidence="4">Uncharacterized protein</fullName>
    </submittedName>
</protein>
<evidence type="ECO:0000313" key="4">
    <source>
        <dbReference type="EMBL" id="CAE0264965.1"/>
    </source>
</evidence>
<dbReference type="PANTHER" id="PTHR13068">
    <property type="entry name" value="CGI-12 PROTEIN-RELATED"/>
    <property type="match status" value="1"/>
</dbReference>
<comment type="similarity">
    <text evidence="1">Belongs to the mTERF family.</text>
</comment>
<dbReference type="Pfam" id="PF02536">
    <property type="entry name" value="mTERF"/>
    <property type="match status" value="1"/>
</dbReference>
<evidence type="ECO:0000256" key="2">
    <source>
        <dbReference type="ARBA" id="ARBA00022946"/>
    </source>
</evidence>
<name>A0A7S3GFT1_9EUKA</name>
<dbReference type="GO" id="GO:0003676">
    <property type="term" value="F:nucleic acid binding"/>
    <property type="evidence" value="ECO:0007669"/>
    <property type="project" value="InterPro"/>
</dbReference>
<gene>
    <name evidence="4" type="ORF">PBIL07802_LOCUS27299</name>
</gene>
<dbReference type="InterPro" id="IPR003690">
    <property type="entry name" value="MTERF"/>
</dbReference>
<organism evidence="4">
    <name type="scientific">Palpitomonas bilix</name>
    <dbReference type="NCBI Taxonomy" id="652834"/>
    <lineage>
        <taxon>Eukaryota</taxon>
        <taxon>Eukaryota incertae sedis</taxon>
    </lineage>
</organism>
<dbReference type="InterPro" id="IPR038538">
    <property type="entry name" value="MTERF_sf"/>
</dbReference>